<sequence>MSRPFYLSIIFVAGFSFSLHAQSKFWRSKDAYLGQKPPSDTPQIFARNLLTQRDTFPLDRVAFSDDGKEFYYPSNTTWFSNKNSKVRYFKYVHGKWNGPFILNAFYYAPTFSTDNKTLYFLGGKGDGKHAFVWQSKRTQTGWTEPVVYLEKDYGLYDFMPTLSGVCYVGSNAHQGDRKDFSTYDICTLTMSAKDTVIQSLGPPINTPGFDGDFYIASDESYMIISAKETKTFECELDISFRKPDNTWTEPVSLGPLINDGVAHRWGEYVTPDGKYLFYSKGTSPADCHIYWVRFDTLFQKLKPSM</sequence>
<protein>
    <submittedName>
        <fullName evidence="1">WD40 repeat protein</fullName>
    </submittedName>
</protein>
<organism evidence="1 2">
    <name type="scientific">Mucilaginibacter frigoritolerans</name>
    <dbReference type="NCBI Taxonomy" id="652788"/>
    <lineage>
        <taxon>Bacteria</taxon>
        <taxon>Pseudomonadati</taxon>
        <taxon>Bacteroidota</taxon>
        <taxon>Sphingobacteriia</taxon>
        <taxon>Sphingobacteriales</taxon>
        <taxon>Sphingobacteriaceae</taxon>
        <taxon>Mucilaginibacter</taxon>
    </lineage>
</organism>
<evidence type="ECO:0000313" key="2">
    <source>
        <dbReference type="Proteomes" id="UP000317010"/>
    </source>
</evidence>
<dbReference type="RefSeq" id="WP_144914882.1">
    <property type="nucleotide sequence ID" value="NZ_VLLI01000011.1"/>
</dbReference>
<dbReference type="OrthoDB" id="8432779at2"/>
<comment type="caution">
    <text evidence="1">The sequence shown here is derived from an EMBL/GenBank/DDBJ whole genome shotgun (WGS) entry which is preliminary data.</text>
</comment>
<keyword evidence="2" id="KW-1185">Reference proteome</keyword>
<reference evidence="1 2" key="1">
    <citation type="submission" date="2019-07" db="EMBL/GenBank/DDBJ databases">
        <title>Genomic Encyclopedia of Archaeal and Bacterial Type Strains, Phase II (KMG-II): from individual species to whole genera.</title>
        <authorList>
            <person name="Goeker M."/>
        </authorList>
    </citation>
    <scope>NUCLEOTIDE SEQUENCE [LARGE SCALE GENOMIC DNA]</scope>
    <source>
        <strain evidence="1 2">ATCC BAA-1854</strain>
    </source>
</reference>
<dbReference type="SUPFAM" id="SSF82171">
    <property type="entry name" value="DPP6 N-terminal domain-like"/>
    <property type="match status" value="1"/>
</dbReference>
<name>A0A562TVZ1_9SPHI</name>
<dbReference type="EMBL" id="VLLI01000011">
    <property type="protein sequence ID" value="TWI97274.1"/>
    <property type="molecule type" value="Genomic_DNA"/>
</dbReference>
<accession>A0A562TVZ1</accession>
<evidence type="ECO:0000313" key="1">
    <source>
        <dbReference type="EMBL" id="TWI97274.1"/>
    </source>
</evidence>
<gene>
    <name evidence="1" type="ORF">JN11_03735</name>
</gene>
<proteinExistence type="predicted"/>
<dbReference type="AlphaFoldDB" id="A0A562TVZ1"/>
<dbReference type="Proteomes" id="UP000317010">
    <property type="component" value="Unassembled WGS sequence"/>
</dbReference>